<sequence length="424" mass="46020">MYRRDFLKTSAVVAAASSAPFSQTTQADTLVKGGAEHVISIWLGGGMGAMDTFDPKRLGDPALGKPGSYYPSIETSVPGVRLCEHLKQMAPLMERVTAVRTVNHHVIDEHAAATNFMHTGRPVSGTVLYPSLGSIISHERGVVQEDAPPYVLIGYPNVTRGPGFLGARHNYLYLTDTSQGPAGLSRPDSISPKRQSRRESILATLREAQGLHSEDSLQEYEEAIDMSQKLSGPSFNKSFQLDEEPGELRNSYGGEFGQRCLLARRLVERGVRFIEVSHNLNFLNGTGWDAHNAGILQQHALIQELDSAVSTLMIDLEKKNLLDKTLIVITTEFGRPPEFDAGGGRGHQGTAFTCVLAGGGLNHCGAYGETDNLAKKVVSNPISVPDFFATIHASLGIDYSKYLYDGDRPVPVTDRGQPIASLFN</sequence>
<keyword evidence="3" id="KW-1185">Reference proteome</keyword>
<protein>
    <recommendedName>
        <fullName evidence="4">Sulfatase</fullName>
    </recommendedName>
</protein>
<dbReference type="OrthoDB" id="127333at2"/>
<dbReference type="PANTHER" id="PTHR43737:SF1">
    <property type="entry name" value="DUF1501 DOMAIN-CONTAINING PROTEIN"/>
    <property type="match status" value="1"/>
</dbReference>
<evidence type="ECO:0008006" key="4">
    <source>
        <dbReference type="Google" id="ProtNLM"/>
    </source>
</evidence>
<dbReference type="Pfam" id="PF10518">
    <property type="entry name" value="TAT_signal"/>
    <property type="match status" value="1"/>
</dbReference>
<dbReference type="AlphaFoldDB" id="A0A5C5XAV1"/>
<dbReference type="SUPFAM" id="SSF53649">
    <property type="entry name" value="Alkaline phosphatase-like"/>
    <property type="match status" value="1"/>
</dbReference>
<organism evidence="2 3">
    <name type="scientific">Rubinisphaera italica</name>
    <dbReference type="NCBI Taxonomy" id="2527969"/>
    <lineage>
        <taxon>Bacteria</taxon>
        <taxon>Pseudomonadati</taxon>
        <taxon>Planctomycetota</taxon>
        <taxon>Planctomycetia</taxon>
        <taxon>Planctomycetales</taxon>
        <taxon>Planctomycetaceae</taxon>
        <taxon>Rubinisphaera</taxon>
    </lineage>
</organism>
<evidence type="ECO:0000313" key="3">
    <source>
        <dbReference type="Proteomes" id="UP000316095"/>
    </source>
</evidence>
<dbReference type="EMBL" id="SJPG01000001">
    <property type="protein sequence ID" value="TWT60287.1"/>
    <property type="molecule type" value="Genomic_DNA"/>
</dbReference>
<dbReference type="RefSeq" id="WP_146502435.1">
    <property type="nucleotide sequence ID" value="NZ_SJPG01000001.1"/>
</dbReference>
<proteinExistence type="predicted"/>
<dbReference type="Gene3D" id="3.40.720.10">
    <property type="entry name" value="Alkaline Phosphatase, subunit A"/>
    <property type="match status" value="1"/>
</dbReference>
<reference evidence="2 3" key="1">
    <citation type="submission" date="2019-02" db="EMBL/GenBank/DDBJ databases">
        <title>Deep-cultivation of Planctomycetes and their phenomic and genomic characterization uncovers novel biology.</title>
        <authorList>
            <person name="Wiegand S."/>
            <person name="Jogler M."/>
            <person name="Boedeker C."/>
            <person name="Pinto D."/>
            <person name="Vollmers J."/>
            <person name="Rivas-Marin E."/>
            <person name="Kohn T."/>
            <person name="Peeters S.H."/>
            <person name="Heuer A."/>
            <person name="Rast P."/>
            <person name="Oberbeckmann S."/>
            <person name="Bunk B."/>
            <person name="Jeske O."/>
            <person name="Meyerdierks A."/>
            <person name="Storesund J.E."/>
            <person name="Kallscheuer N."/>
            <person name="Luecker S."/>
            <person name="Lage O.M."/>
            <person name="Pohl T."/>
            <person name="Merkel B.J."/>
            <person name="Hornburger P."/>
            <person name="Mueller R.-W."/>
            <person name="Bruemmer F."/>
            <person name="Labrenz M."/>
            <person name="Spormann A.M."/>
            <person name="Op Den Camp H."/>
            <person name="Overmann J."/>
            <person name="Amann R."/>
            <person name="Jetten M.S.M."/>
            <person name="Mascher T."/>
            <person name="Medema M.H."/>
            <person name="Devos D.P."/>
            <person name="Kaster A.-K."/>
            <person name="Ovreas L."/>
            <person name="Rohde M."/>
            <person name="Galperin M.Y."/>
            <person name="Jogler C."/>
        </authorList>
    </citation>
    <scope>NUCLEOTIDE SEQUENCE [LARGE SCALE GENOMIC DNA]</scope>
    <source>
        <strain evidence="2 3">Pan54</strain>
    </source>
</reference>
<evidence type="ECO:0000256" key="1">
    <source>
        <dbReference type="SAM" id="MobiDB-lite"/>
    </source>
</evidence>
<name>A0A5C5XAV1_9PLAN</name>
<comment type="caution">
    <text evidence="2">The sequence shown here is derived from an EMBL/GenBank/DDBJ whole genome shotgun (WGS) entry which is preliminary data.</text>
</comment>
<dbReference type="InterPro" id="IPR010869">
    <property type="entry name" value="DUF1501"/>
</dbReference>
<dbReference type="Proteomes" id="UP000316095">
    <property type="component" value="Unassembled WGS sequence"/>
</dbReference>
<dbReference type="InterPro" id="IPR019546">
    <property type="entry name" value="TAT_signal_bac_arc"/>
</dbReference>
<evidence type="ECO:0000313" key="2">
    <source>
        <dbReference type="EMBL" id="TWT60287.1"/>
    </source>
</evidence>
<dbReference type="Pfam" id="PF07394">
    <property type="entry name" value="DUF1501"/>
    <property type="match status" value="1"/>
</dbReference>
<dbReference type="PANTHER" id="PTHR43737">
    <property type="entry name" value="BLL7424 PROTEIN"/>
    <property type="match status" value="1"/>
</dbReference>
<accession>A0A5C5XAV1</accession>
<dbReference type="InterPro" id="IPR017850">
    <property type="entry name" value="Alkaline_phosphatase_core_sf"/>
</dbReference>
<feature type="region of interest" description="Disordered" evidence="1">
    <location>
        <begin position="176"/>
        <end position="198"/>
    </location>
</feature>
<gene>
    <name evidence="2" type="ORF">Pan54_10010</name>
</gene>